<proteinExistence type="predicted"/>
<evidence type="ECO:0000256" key="1">
    <source>
        <dbReference type="ARBA" id="ARBA00022679"/>
    </source>
</evidence>
<dbReference type="InterPro" id="IPR000608">
    <property type="entry name" value="UBC"/>
</dbReference>
<dbReference type="SMART" id="SM00212">
    <property type="entry name" value="UBCc"/>
    <property type="match status" value="1"/>
</dbReference>
<feature type="compositionally biased region" description="Acidic residues" evidence="3">
    <location>
        <begin position="336"/>
        <end position="351"/>
    </location>
</feature>
<gene>
    <name evidence="5" type="ORF">CALMAC_LOCUS5343</name>
</gene>
<sequence length="1093" mass="124734">MNNSEKVKEFYSNDIVYRFDKHKHMIFGVVVDSYEASSDVDENHALQKGQIRVMWNNSSREQVWRQKKVRLMNRSIIPGDIVRRLEKGKETQRGYCKEVKQIATVQIVGTDKIIEHVCSERLQSVRPFEVDDAVCLGNKFGRIEAVEQMVCMQSECGSLVHVLTSINHELDDYWLSKRNRISFNAYYPGQELICVPANFEQPHWIKKSKTMKRNIQNRQRFTVQSVEDVLIEVSWYSNSSIAYSEVSQEDIKKLKVLEHPSDSCLELAERRLLKLSASDVLLKKKDWMKKLSLSCRPEATKLRHVVSCNSKVIPRVPKIRSSSFVYPIETSTVSAEDDEEWWTEEGEESDDNGSGSSRNTSMSKSRKRHYPPKPRELVPGHTLPVEVICVESKTTVVWQDGTEEKDIPSIQLYYSISLDDHEFFPGEWVGYDVSNGENKFIHGVVQSVNYLERTASVKWFTYDENQKKPSNSVIKELSVYDLRKHSKFVFRPGSIVKAKPAQDEKMGKVIDSCIEGYVKVQWLDGSVENCWPTDIELIPESADYDASDDDSSEEEAGGLSWETESIESYAGDLSDETVLQNMAARLDFVRNKIIYLKEAFKQHTITENLSFLKDLLLVYENSSYLDKLLGTSFFSLKSKHFQALLMQAKEKAKLLGVELRGRLFSSDNICPSISKIKVAEKENMAKMIRLENKINAQIEKKGSGEESTAPTTPLTPDATEVHYDVQDNLCLELLSMLKVRMDLAYAEIISRIGGNQAFSVLTKASENVPTPMTSTPLPSCPTTPEDSFSSINPPKLTFDKENLNETYTIMDDAPISHHYYTSKFEPTDLQKFLKTVQKEYKLLKESLPPGVWVRSYGNRIDLLSVMIRGPAKTPYEDGLFLFDIQLSPDYPRSPPLVYYISYSSERLNPNLYVEGKVCVSLLGTWMGRGTEVWGPNSTLLQLIVSIQGLILVSEPYYNEAGYEKQTDTQQGYENSRTYNELVILKLVQSMNELLQNPPDVFKKEIVTHFTQNGEKLCERLKRYCSKDDPLVPEFPLLPVSKGLKLSLATALKSFQEVLKKIRDKGNVLTTTSCRKKYHCKRSTLYDANCILGT</sequence>
<dbReference type="Pfam" id="PF23044">
    <property type="entry name" value="SH3-C_UBE2O"/>
    <property type="match status" value="1"/>
</dbReference>
<dbReference type="Gene3D" id="3.10.110.10">
    <property type="entry name" value="Ubiquitin Conjugating Enzyme"/>
    <property type="match status" value="1"/>
</dbReference>
<accession>A0A653C1Z8</accession>
<dbReference type="InterPro" id="IPR057733">
    <property type="entry name" value="UBE2O-like_SH3-B"/>
</dbReference>
<keyword evidence="1" id="KW-0808">Transferase</keyword>
<dbReference type="InterPro" id="IPR057735">
    <property type="entry name" value="UBE2O-like_tSH3-B"/>
</dbReference>
<evidence type="ECO:0000313" key="5">
    <source>
        <dbReference type="EMBL" id="VEN41568.1"/>
    </source>
</evidence>
<keyword evidence="2" id="KW-0833">Ubl conjugation pathway</keyword>
<dbReference type="FunFam" id="3.10.110.10:FF:000136">
    <property type="entry name" value="Predicted protein"/>
    <property type="match status" value="1"/>
</dbReference>
<dbReference type="InterPro" id="IPR057734">
    <property type="entry name" value="UBE2O-like_SH3-C"/>
</dbReference>
<feature type="region of interest" description="Disordered" evidence="3">
    <location>
        <begin position="768"/>
        <end position="793"/>
    </location>
</feature>
<dbReference type="Proteomes" id="UP000410492">
    <property type="component" value="Unassembled WGS sequence"/>
</dbReference>
<dbReference type="SUPFAM" id="SSF54495">
    <property type="entry name" value="UBC-like"/>
    <property type="match status" value="1"/>
</dbReference>
<evidence type="ECO:0000259" key="4">
    <source>
        <dbReference type="PROSITE" id="PS50127"/>
    </source>
</evidence>
<dbReference type="PROSITE" id="PS50127">
    <property type="entry name" value="UBC_2"/>
    <property type="match status" value="1"/>
</dbReference>
<evidence type="ECO:0000256" key="3">
    <source>
        <dbReference type="SAM" id="MobiDB-lite"/>
    </source>
</evidence>
<feature type="compositionally biased region" description="Low complexity" evidence="3">
    <location>
        <begin position="769"/>
        <end position="784"/>
    </location>
</feature>
<feature type="region of interest" description="Disordered" evidence="3">
    <location>
        <begin position="336"/>
        <end position="379"/>
    </location>
</feature>
<protein>
    <recommendedName>
        <fullName evidence="4">UBC core domain-containing protein</fullName>
    </recommendedName>
</protein>
<evidence type="ECO:0000256" key="2">
    <source>
        <dbReference type="ARBA" id="ARBA00022786"/>
    </source>
</evidence>
<name>A0A653C1Z8_CALMS</name>
<dbReference type="AlphaFoldDB" id="A0A653C1Z8"/>
<dbReference type="PANTHER" id="PTHR46116:SF15">
    <property type="entry name" value="(E3-INDEPENDENT) E2 UBIQUITIN-CONJUGATING ENZYME"/>
    <property type="match status" value="1"/>
</dbReference>
<evidence type="ECO:0000313" key="6">
    <source>
        <dbReference type="Proteomes" id="UP000410492"/>
    </source>
</evidence>
<organism evidence="5 6">
    <name type="scientific">Callosobruchus maculatus</name>
    <name type="common">Southern cowpea weevil</name>
    <name type="synonym">Pulse bruchid</name>
    <dbReference type="NCBI Taxonomy" id="64391"/>
    <lineage>
        <taxon>Eukaryota</taxon>
        <taxon>Metazoa</taxon>
        <taxon>Ecdysozoa</taxon>
        <taxon>Arthropoda</taxon>
        <taxon>Hexapoda</taxon>
        <taxon>Insecta</taxon>
        <taxon>Pterygota</taxon>
        <taxon>Neoptera</taxon>
        <taxon>Endopterygota</taxon>
        <taxon>Coleoptera</taxon>
        <taxon>Polyphaga</taxon>
        <taxon>Cucujiformia</taxon>
        <taxon>Chrysomeloidea</taxon>
        <taxon>Chrysomelidae</taxon>
        <taxon>Bruchinae</taxon>
        <taxon>Bruchini</taxon>
        <taxon>Callosobruchus</taxon>
    </lineage>
</organism>
<keyword evidence="6" id="KW-1185">Reference proteome</keyword>
<dbReference type="Pfam" id="PF23043">
    <property type="entry name" value="SH3-B_UBE2O"/>
    <property type="match status" value="1"/>
</dbReference>
<dbReference type="OrthoDB" id="47801at2759"/>
<dbReference type="PANTHER" id="PTHR46116">
    <property type="entry name" value="(E3-INDEPENDENT) E2 UBIQUITIN-CONJUGATING ENZYME"/>
    <property type="match status" value="1"/>
</dbReference>
<dbReference type="InterPro" id="IPR016135">
    <property type="entry name" value="UBQ-conjugating_enzyme/RWD"/>
</dbReference>
<dbReference type="EMBL" id="CAACVG010006772">
    <property type="protein sequence ID" value="VEN41568.1"/>
    <property type="molecule type" value="Genomic_DNA"/>
</dbReference>
<dbReference type="Pfam" id="PF23046">
    <property type="entry name" value="tSH3-B_UBE2O"/>
    <property type="match status" value="1"/>
</dbReference>
<feature type="domain" description="UBC core" evidence="4">
    <location>
        <begin position="831"/>
        <end position="991"/>
    </location>
</feature>
<dbReference type="CDD" id="cd23837">
    <property type="entry name" value="UBCc_UBE2O"/>
    <property type="match status" value="1"/>
</dbReference>
<dbReference type="GO" id="GO:0061631">
    <property type="term" value="F:ubiquitin conjugating enzyme activity"/>
    <property type="evidence" value="ECO:0007669"/>
    <property type="project" value="TreeGrafter"/>
</dbReference>
<dbReference type="Pfam" id="PF00179">
    <property type="entry name" value="UQ_con"/>
    <property type="match status" value="1"/>
</dbReference>
<reference evidence="5 6" key="1">
    <citation type="submission" date="2019-01" db="EMBL/GenBank/DDBJ databases">
        <authorList>
            <person name="Sayadi A."/>
        </authorList>
    </citation>
    <scope>NUCLEOTIDE SEQUENCE [LARGE SCALE GENOMIC DNA]</scope>
</reference>